<evidence type="ECO:0000256" key="1">
    <source>
        <dbReference type="ARBA" id="ARBA00004141"/>
    </source>
</evidence>
<feature type="domain" description="Lycopene cyclase" evidence="9">
    <location>
        <begin position="128"/>
        <end position="217"/>
    </location>
</feature>
<dbReference type="InterPro" id="IPR017825">
    <property type="entry name" value="Lycopene_cyclase_dom"/>
</dbReference>
<feature type="transmembrane region" description="Helical" evidence="8">
    <location>
        <begin position="77"/>
        <end position="97"/>
    </location>
</feature>
<name>A0ABW0E6T2_9BACT</name>
<evidence type="ECO:0000256" key="5">
    <source>
        <dbReference type="ARBA" id="ARBA00022989"/>
    </source>
</evidence>
<feature type="transmembrane region" description="Helical" evidence="8">
    <location>
        <begin position="133"/>
        <end position="154"/>
    </location>
</feature>
<evidence type="ECO:0000256" key="4">
    <source>
        <dbReference type="ARBA" id="ARBA00022746"/>
    </source>
</evidence>
<sequence length="230" mass="26815">MYIYLYLNIFTLFFPLLLSFDKRVAFYKTWPALFPAIFVNAAVFIPWDIYFTQHGIWGFNPEYLLGINFFGLPLEEVLFFFTVPYACIFIYQCLNVYFGESIFQKHARVFTFILIAFLAVLAAFNWSRLYTSATAVFLIVMFAVHFKLFGAALLGKFYRAYLVHLIPFLLVNGVLTAIPIVWYNNDFNLGLRLYSIPVEDSYYSMLLLLLPVTVFELIRAKQKHLAVNTV</sequence>
<evidence type="ECO:0000256" key="6">
    <source>
        <dbReference type="ARBA" id="ARBA00023136"/>
    </source>
</evidence>
<dbReference type="EMBL" id="JBHSKT010000002">
    <property type="protein sequence ID" value="MFC5269587.1"/>
    <property type="molecule type" value="Genomic_DNA"/>
</dbReference>
<feature type="domain" description="Lycopene cyclase" evidence="9">
    <location>
        <begin position="2"/>
        <end position="94"/>
    </location>
</feature>
<keyword evidence="3 8" id="KW-0812">Transmembrane</keyword>
<evidence type="ECO:0000259" key="9">
    <source>
        <dbReference type="Pfam" id="PF18916"/>
    </source>
</evidence>
<keyword evidence="6 8" id="KW-0472">Membrane</keyword>
<dbReference type="Proteomes" id="UP001596161">
    <property type="component" value="Unassembled WGS sequence"/>
</dbReference>
<evidence type="ECO:0000256" key="8">
    <source>
        <dbReference type="SAM" id="Phobius"/>
    </source>
</evidence>
<keyword evidence="4" id="KW-0125">Carotenoid biosynthesis</keyword>
<evidence type="ECO:0000313" key="10">
    <source>
        <dbReference type="EMBL" id="MFC5269587.1"/>
    </source>
</evidence>
<protein>
    <submittedName>
        <fullName evidence="10">Lycopene cyclase domain-containing protein</fullName>
    </submittedName>
</protein>
<comment type="caution">
    <text evidence="10">The sequence shown here is derived from an EMBL/GenBank/DDBJ whole genome shotgun (WGS) entry which is preliminary data.</text>
</comment>
<accession>A0ABW0E6T2</accession>
<reference evidence="11" key="1">
    <citation type="journal article" date="2019" name="Int. J. Syst. Evol. Microbiol.">
        <title>The Global Catalogue of Microorganisms (GCM) 10K type strain sequencing project: providing services to taxonomists for standard genome sequencing and annotation.</title>
        <authorList>
            <consortium name="The Broad Institute Genomics Platform"/>
            <consortium name="The Broad Institute Genome Sequencing Center for Infectious Disease"/>
            <person name="Wu L."/>
            <person name="Ma J."/>
        </authorList>
    </citation>
    <scope>NUCLEOTIDE SEQUENCE [LARGE SCALE GENOMIC DNA]</scope>
    <source>
        <strain evidence="11">KACC 12602</strain>
    </source>
</reference>
<organism evidence="10 11">
    <name type="scientific">Adhaeribacter terreus</name>
    <dbReference type="NCBI Taxonomy" id="529703"/>
    <lineage>
        <taxon>Bacteria</taxon>
        <taxon>Pseudomonadati</taxon>
        <taxon>Bacteroidota</taxon>
        <taxon>Cytophagia</taxon>
        <taxon>Cytophagales</taxon>
        <taxon>Hymenobacteraceae</taxon>
        <taxon>Adhaeribacter</taxon>
    </lineage>
</organism>
<evidence type="ECO:0000256" key="7">
    <source>
        <dbReference type="ARBA" id="ARBA00023235"/>
    </source>
</evidence>
<feature type="transmembrane region" description="Helical" evidence="8">
    <location>
        <begin position="161"/>
        <end position="182"/>
    </location>
</feature>
<evidence type="ECO:0000256" key="3">
    <source>
        <dbReference type="ARBA" id="ARBA00022692"/>
    </source>
</evidence>
<comment type="pathway">
    <text evidence="2">Carotenoid biosynthesis.</text>
</comment>
<dbReference type="NCBIfam" id="TIGR03462">
    <property type="entry name" value="CarR_dom_SF"/>
    <property type="match status" value="2"/>
</dbReference>
<dbReference type="Pfam" id="PF18916">
    <property type="entry name" value="Lycopene_cyc"/>
    <property type="match status" value="2"/>
</dbReference>
<gene>
    <name evidence="10" type="ORF">ACFPIB_03130</name>
</gene>
<evidence type="ECO:0000256" key="2">
    <source>
        <dbReference type="ARBA" id="ARBA00004829"/>
    </source>
</evidence>
<keyword evidence="7" id="KW-0413">Isomerase</keyword>
<evidence type="ECO:0000313" key="11">
    <source>
        <dbReference type="Proteomes" id="UP001596161"/>
    </source>
</evidence>
<feature type="transmembrane region" description="Helical" evidence="8">
    <location>
        <begin position="202"/>
        <end position="218"/>
    </location>
</feature>
<proteinExistence type="predicted"/>
<feature type="transmembrane region" description="Helical" evidence="8">
    <location>
        <begin position="6"/>
        <end position="21"/>
    </location>
</feature>
<feature type="transmembrane region" description="Helical" evidence="8">
    <location>
        <begin position="33"/>
        <end position="57"/>
    </location>
</feature>
<dbReference type="RefSeq" id="WP_378015968.1">
    <property type="nucleotide sequence ID" value="NZ_JBHSKT010000002.1"/>
</dbReference>
<comment type="subcellular location">
    <subcellularLocation>
        <location evidence="1">Membrane</location>
        <topology evidence="1">Multi-pass membrane protein</topology>
    </subcellularLocation>
</comment>
<keyword evidence="11" id="KW-1185">Reference proteome</keyword>
<feature type="transmembrane region" description="Helical" evidence="8">
    <location>
        <begin position="109"/>
        <end position="127"/>
    </location>
</feature>
<keyword evidence="5 8" id="KW-1133">Transmembrane helix</keyword>